<proteinExistence type="predicted"/>
<feature type="transmembrane region" description="Helical" evidence="1">
    <location>
        <begin position="97"/>
        <end position="118"/>
    </location>
</feature>
<protein>
    <submittedName>
        <fullName evidence="2">Uncharacterized protein</fullName>
    </submittedName>
</protein>
<feature type="transmembrane region" description="Helical" evidence="1">
    <location>
        <begin position="48"/>
        <end position="65"/>
    </location>
</feature>
<accession>A0A164AHW3</accession>
<dbReference type="RefSeq" id="WP_068730665.1">
    <property type="nucleotide sequence ID" value="NZ_LVYV01000002.1"/>
</dbReference>
<dbReference type="OrthoDB" id="8227882at2"/>
<evidence type="ECO:0000256" key="1">
    <source>
        <dbReference type="SAM" id="Phobius"/>
    </source>
</evidence>
<keyword evidence="1" id="KW-0812">Transmembrane</keyword>
<keyword evidence="3" id="KW-1185">Reference proteome</keyword>
<feature type="transmembrane region" description="Helical" evidence="1">
    <location>
        <begin position="72"/>
        <end position="91"/>
    </location>
</feature>
<reference evidence="2 3" key="1">
    <citation type="submission" date="2016-03" db="EMBL/GenBank/DDBJ databases">
        <title>Microsymbionts genomes from the relict species Vavilovia formosa (Stev.) Fed.</title>
        <authorList>
            <person name="Kopat V."/>
            <person name="Chirak E."/>
            <person name="Kimeklis A."/>
            <person name="Andronov E."/>
        </authorList>
    </citation>
    <scope>NUCLEOTIDE SEQUENCE [LARGE SCALE GENOMIC DNA]</scope>
    <source>
        <strain evidence="2 3">Vaf07</strain>
    </source>
</reference>
<dbReference type="AlphaFoldDB" id="A0A164AHW3"/>
<name>A0A164AHW3_9BRAD</name>
<dbReference type="EMBL" id="LVYV01000002">
    <property type="protein sequence ID" value="KZD24835.1"/>
    <property type="molecule type" value="Genomic_DNA"/>
</dbReference>
<evidence type="ECO:0000313" key="3">
    <source>
        <dbReference type="Proteomes" id="UP000076574"/>
    </source>
</evidence>
<keyword evidence="1" id="KW-0472">Membrane</keyword>
<gene>
    <name evidence="2" type="ORF">A4A58_21105</name>
</gene>
<evidence type="ECO:0000313" key="2">
    <source>
        <dbReference type="EMBL" id="KZD24835.1"/>
    </source>
</evidence>
<dbReference type="Proteomes" id="UP000076574">
    <property type="component" value="Unassembled WGS sequence"/>
</dbReference>
<comment type="caution">
    <text evidence="2">The sequence shown here is derived from an EMBL/GenBank/DDBJ whole genome shotgun (WGS) entry which is preliminary data.</text>
</comment>
<sequence length="131" mass="14125">MNKIATKTDEGGMKRFLIFPALFPPLALVVFTAPDGFKNLLDWMVESYAIAVIPALLLAWVDWMLSAKPLRVMGTAVTAALPAVLIMLFMWGGSNDLWPILMVGLVGGLPAAVCSWLSDGRTLSMSARANS</sequence>
<organism evidence="2 3">
    <name type="scientific">Tardiphaga robiniae</name>
    <dbReference type="NCBI Taxonomy" id="943830"/>
    <lineage>
        <taxon>Bacteria</taxon>
        <taxon>Pseudomonadati</taxon>
        <taxon>Pseudomonadota</taxon>
        <taxon>Alphaproteobacteria</taxon>
        <taxon>Hyphomicrobiales</taxon>
        <taxon>Nitrobacteraceae</taxon>
        <taxon>Tardiphaga</taxon>
    </lineage>
</organism>
<keyword evidence="1" id="KW-1133">Transmembrane helix</keyword>